<organism evidence="1 2">
    <name type="scientific">Penicillium rubens (strain ATCC 28089 / DSM 1075 / NRRL 1951 / Wisconsin 54-1255)</name>
    <name type="common">Penicillium chrysogenum</name>
    <dbReference type="NCBI Taxonomy" id="500485"/>
    <lineage>
        <taxon>Eukaryota</taxon>
        <taxon>Fungi</taxon>
        <taxon>Dikarya</taxon>
        <taxon>Ascomycota</taxon>
        <taxon>Pezizomycotina</taxon>
        <taxon>Eurotiomycetes</taxon>
        <taxon>Eurotiomycetidae</taxon>
        <taxon>Eurotiales</taxon>
        <taxon>Aspergillaceae</taxon>
        <taxon>Penicillium</taxon>
        <taxon>Penicillium chrysogenum species complex</taxon>
    </lineage>
</organism>
<keyword evidence="2" id="KW-1185">Reference proteome</keyword>
<evidence type="ECO:0000313" key="2">
    <source>
        <dbReference type="Proteomes" id="UP000000724"/>
    </source>
</evidence>
<dbReference type="HOGENOM" id="CLU_2484024_0_0_1"/>
<reference evidence="1 2" key="1">
    <citation type="journal article" date="2008" name="Nat. Biotechnol.">
        <title>Genome sequencing and analysis of the filamentous fungus Penicillium chrysogenum.</title>
        <authorList>
            <person name="van den Berg M.A."/>
            <person name="Albang R."/>
            <person name="Albermann K."/>
            <person name="Badger J.H."/>
            <person name="Daran J.-M."/>
            <person name="Driessen A.J.M."/>
            <person name="Garcia-Estrada C."/>
            <person name="Fedorova N.D."/>
            <person name="Harris D.M."/>
            <person name="Heijne W.H.M."/>
            <person name="Joardar V.S."/>
            <person name="Kiel J.A.K.W."/>
            <person name="Kovalchuk A."/>
            <person name="Martin J.F."/>
            <person name="Nierman W.C."/>
            <person name="Nijland J.G."/>
            <person name="Pronk J.T."/>
            <person name="Roubos J.A."/>
            <person name="van der Klei I.J."/>
            <person name="van Peij N.N.M.E."/>
            <person name="Veenhuis M."/>
            <person name="von Doehren H."/>
            <person name="Wagner C."/>
            <person name="Wortman J.R."/>
            <person name="Bovenberg R.A.L."/>
        </authorList>
    </citation>
    <scope>NUCLEOTIDE SEQUENCE [LARGE SCALE GENOMIC DNA]</scope>
    <source>
        <strain evidence="2">ATCC 28089 / DSM 1075 / NRRL 1951 / Wisconsin 54-1255</strain>
    </source>
</reference>
<protein>
    <submittedName>
        <fullName evidence="1">Pc22g17970 protein</fullName>
    </submittedName>
</protein>
<gene>
    <name evidence="1" type="ORF">Pc22g17970</name>
    <name evidence="1" type="ORF">PCH_Pc22g17970</name>
</gene>
<dbReference type="EMBL" id="AM920437">
    <property type="protein sequence ID" value="CAP99085.1"/>
    <property type="molecule type" value="Genomic_DNA"/>
</dbReference>
<dbReference type="VEuPathDB" id="FungiDB:PCH_Pc22g17970"/>
<accession>B6HTQ0</accession>
<proteinExistence type="predicted"/>
<name>B6HTQ0_PENRW</name>
<dbReference type="AlphaFoldDB" id="B6HTQ0"/>
<sequence length="87" mass="9309">MIRLDKRYQPPGLEVASALHELGLGDPRLIEAGGIVGERGWAAAFALEASGIAMGTQSLGADETSILDSSEVQDLGHLMEGWQDREF</sequence>
<dbReference type="Gene3D" id="3.20.20.70">
    <property type="entry name" value="Aldolase class I"/>
    <property type="match status" value="1"/>
</dbReference>
<dbReference type="Proteomes" id="UP000000724">
    <property type="component" value="Contig Pc00c22"/>
</dbReference>
<dbReference type="SUPFAM" id="SSF51412">
    <property type="entry name" value="Inosine monophosphate dehydrogenase (IMPDH)"/>
    <property type="match status" value="1"/>
</dbReference>
<evidence type="ECO:0000313" key="1">
    <source>
        <dbReference type="EMBL" id="CAP99085.1"/>
    </source>
</evidence>
<dbReference type="BioCyc" id="PCHR:PC22G17970-MONOMER"/>
<dbReference type="InterPro" id="IPR013785">
    <property type="entry name" value="Aldolase_TIM"/>
</dbReference>